<dbReference type="CDD" id="cd06543">
    <property type="entry name" value="GH18_PF-ChiA-like"/>
    <property type="match status" value="1"/>
</dbReference>
<dbReference type="PANTHER" id="PTHR42976:SF1">
    <property type="entry name" value="GH18 DOMAIN-CONTAINING PROTEIN-RELATED"/>
    <property type="match status" value="1"/>
</dbReference>
<proteinExistence type="predicted"/>
<dbReference type="Pfam" id="PF14200">
    <property type="entry name" value="RicinB_lectin_2"/>
    <property type="match status" value="2"/>
</dbReference>
<dbReference type="InterPro" id="IPR017853">
    <property type="entry name" value="GH"/>
</dbReference>
<accession>A0A9X2C187</accession>
<name>A0A9X2C187_9BURK</name>
<gene>
    <name evidence="3" type="ORF">LPC04_03125</name>
</gene>
<dbReference type="InterPro" id="IPR000772">
    <property type="entry name" value="Ricin_B_lectin"/>
</dbReference>
<sequence length="464" mass="48169">MTNRLPIAAACAALALASIAQATEVAPYFETWVYGSSTAPSTLMQAKSAGGVAAATMAFGVSGGGCSLGGGLEANLSGAGKTDIVNFQAAGGRVILSFGGADGTYLENACSDDGMFNLIKSVLDTTGARAIDFDVEGSQLDIASLNTRRSNVARRLQAAYPGLYVSFTLPVDPSGLEPDALAVLRSANSAGVNVSMVNVMAMDYGDASTTMGARAISAATGTFNQIKAIFTGKTDAQLWATVGVTPMIGVNDTQTEVFRQADATQLTAFAQQKGLGLLSYWALQRDMPGGGSDYNDFSLVNTKAYEFYKIMAAAKATQPGALADGTYTITSAFSGKCVDIAAASTANGAQVQQYQCNGTGAQKFAITNMGQGWYRLINTNSGKAIDIASASTADGAKVQQYTDNGTSAQRFSIKPGSDATTFVLTNEGSGKCLDVADWSTNDSAKIQQWTCSGNVNQAWRFTKQ</sequence>
<organism evidence="3 4">
    <name type="scientific">Scleromatobacter humisilvae</name>
    <dbReference type="NCBI Taxonomy" id="2897159"/>
    <lineage>
        <taxon>Bacteria</taxon>
        <taxon>Pseudomonadati</taxon>
        <taxon>Pseudomonadota</taxon>
        <taxon>Betaproteobacteria</taxon>
        <taxon>Burkholderiales</taxon>
        <taxon>Sphaerotilaceae</taxon>
        <taxon>Scleromatobacter</taxon>
    </lineage>
</organism>
<dbReference type="PROSITE" id="PS50231">
    <property type="entry name" value="RICIN_B_LECTIN"/>
    <property type="match status" value="1"/>
</dbReference>
<dbReference type="Gene3D" id="3.20.20.80">
    <property type="entry name" value="Glycosidases"/>
    <property type="match status" value="1"/>
</dbReference>
<evidence type="ECO:0000313" key="3">
    <source>
        <dbReference type="EMBL" id="MCK9684695.1"/>
    </source>
</evidence>
<feature type="signal peptide" evidence="1">
    <location>
        <begin position="1"/>
        <end position="22"/>
    </location>
</feature>
<keyword evidence="4" id="KW-1185">Reference proteome</keyword>
<dbReference type="EMBL" id="JAJLJH010000001">
    <property type="protein sequence ID" value="MCK9684695.1"/>
    <property type="molecule type" value="Genomic_DNA"/>
</dbReference>
<dbReference type="SMART" id="SM00458">
    <property type="entry name" value="RICIN"/>
    <property type="match status" value="1"/>
</dbReference>
<dbReference type="RefSeq" id="WP_275680720.1">
    <property type="nucleotide sequence ID" value="NZ_JAJLJH010000001.1"/>
</dbReference>
<dbReference type="AlphaFoldDB" id="A0A9X2C187"/>
<keyword evidence="1" id="KW-0732">Signal</keyword>
<evidence type="ECO:0000256" key="1">
    <source>
        <dbReference type="SAM" id="SignalP"/>
    </source>
</evidence>
<protein>
    <submittedName>
        <fullName evidence="3">RICIN domain-containing protein</fullName>
    </submittedName>
</protein>
<evidence type="ECO:0000313" key="4">
    <source>
        <dbReference type="Proteomes" id="UP001139353"/>
    </source>
</evidence>
<dbReference type="PROSITE" id="PS51910">
    <property type="entry name" value="GH18_2"/>
    <property type="match status" value="1"/>
</dbReference>
<dbReference type="InterPro" id="IPR001223">
    <property type="entry name" value="Glyco_hydro18_cat"/>
</dbReference>
<dbReference type="SUPFAM" id="SSF51445">
    <property type="entry name" value="(Trans)glycosidases"/>
    <property type="match status" value="1"/>
</dbReference>
<evidence type="ECO:0000259" key="2">
    <source>
        <dbReference type="PROSITE" id="PS51910"/>
    </source>
</evidence>
<feature type="chain" id="PRO_5040757002" evidence="1">
    <location>
        <begin position="23"/>
        <end position="464"/>
    </location>
</feature>
<dbReference type="Gene3D" id="2.80.10.50">
    <property type="match status" value="3"/>
</dbReference>
<dbReference type="InterPro" id="IPR035992">
    <property type="entry name" value="Ricin_B-like_lectins"/>
</dbReference>
<comment type="caution">
    <text evidence="3">The sequence shown here is derived from an EMBL/GenBank/DDBJ whole genome shotgun (WGS) entry which is preliminary data.</text>
</comment>
<dbReference type="InterPro" id="IPR052750">
    <property type="entry name" value="GH18_Chitinase"/>
</dbReference>
<dbReference type="PANTHER" id="PTHR42976">
    <property type="entry name" value="BIFUNCTIONAL CHITINASE/LYSOZYME-RELATED"/>
    <property type="match status" value="1"/>
</dbReference>
<dbReference type="SUPFAM" id="SSF50370">
    <property type="entry name" value="Ricin B-like lectins"/>
    <property type="match status" value="1"/>
</dbReference>
<dbReference type="CDD" id="cd00161">
    <property type="entry name" value="beta-trefoil_Ricin-like"/>
    <property type="match status" value="1"/>
</dbReference>
<dbReference type="Proteomes" id="UP001139353">
    <property type="component" value="Unassembled WGS sequence"/>
</dbReference>
<dbReference type="GO" id="GO:0005975">
    <property type="term" value="P:carbohydrate metabolic process"/>
    <property type="evidence" value="ECO:0007669"/>
    <property type="project" value="InterPro"/>
</dbReference>
<feature type="domain" description="GH18" evidence="2">
    <location>
        <begin position="23"/>
        <end position="310"/>
    </location>
</feature>
<reference evidence="3" key="1">
    <citation type="submission" date="2021-11" db="EMBL/GenBank/DDBJ databases">
        <title>BS-T2-15 a new species belonging to the Comamonadaceae family isolated from the soil of a French oak forest.</title>
        <authorList>
            <person name="Mieszkin S."/>
            <person name="Alain K."/>
        </authorList>
    </citation>
    <scope>NUCLEOTIDE SEQUENCE</scope>
    <source>
        <strain evidence="3">BS-T2-15</strain>
    </source>
</reference>